<feature type="region of interest" description="Disordered" evidence="1">
    <location>
        <begin position="32"/>
        <end position="74"/>
    </location>
</feature>
<dbReference type="OrthoDB" id="3762642at2759"/>
<dbReference type="Proteomes" id="UP000758155">
    <property type="component" value="Unassembled WGS sequence"/>
</dbReference>
<evidence type="ECO:0000313" key="4">
    <source>
        <dbReference type="Proteomes" id="UP000758155"/>
    </source>
</evidence>
<dbReference type="EMBL" id="SWKV01000019">
    <property type="protein sequence ID" value="KAF3041660.1"/>
    <property type="molecule type" value="Genomic_DNA"/>
</dbReference>
<comment type="caution">
    <text evidence="3">The sequence shown here is derived from an EMBL/GenBank/DDBJ whole genome shotgun (WGS) entry which is preliminary data.</text>
</comment>
<feature type="signal peptide" evidence="2">
    <location>
        <begin position="1"/>
        <end position="19"/>
    </location>
</feature>
<proteinExistence type="predicted"/>
<accession>A0A9P4WTM4</accession>
<organism evidence="3 4">
    <name type="scientific">Didymella heteroderae</name>
    <dbReference type="NCBI Taxonomy" id="1769908"/>
    <lineage>
        <taxon>Eukaryota</taxon>
        <taxon>Fungi</taxon>
        <taxon>Dikarya</taxon>
        <taxon>Ascomycota</taxon>
        <taxon>Pezizomycotina</taxon>
        <taxon>Dothideomycetes</taxon>
        <taxon>Pleosporomycetidae</taxon>
        <taxon>Pleosporales</taxon>
        <taxon>Pleosporineae</taxon>
        <taxon>Didymellaceae</taxon>
        <taxon>Didymella</taxon>
    </lineage>
</organism>
<gene>
    <name evidence="3" type="ORF">E8E12_001931</name>
</gene>
<evidence type="ECO:0000313" key="3">
    <source>
        <dbReference type="EMBL" id="KAF3041660.1"/>
    </source>
</evidence>
<feature type="chain" id="PRO_5040338112" evidence="2">
    <location>
        <begin position="20"/>
        <end position="484"/>
    </location>
</feature>
<name>A0A9P4WTM4_9PLEO</name>
<feature type="region of interest" description="Disordered" evidence="1">
    <location>
        <begin position="461"/>
        <end position="484"/>
    </location>
</feature>
<evidence type="ECO:0000256" key="2">
    <source>
        <dbReference type="SAM" id="SignalP"/>
    </source>
</evidence>
<feature type="compositionally biased region" description="Pro residues" evidence="1">
    <location>
        <begin position="50"/>
        <end position="66"/>
    </location>
</feature>
<keyword evidence="4" id="KW-1185">Reference proteome</keyword>
<reference evidence="3" key="1">
    <citation type="submission" date="2019-04" db="EMBL/GenBank/DDBJ databases">
        <title>Sequencing of skin fungus with MAO and IRED activity.</title>
        <authorList>
            <person name="Marsaioli A.J."/>
            <person name="Bonatto J.M.C."/>
            <person name="Reis Junior O."/>
        </authorList>
    </citation>
    <scope>NUCLEOTIDE SEQUENCE</scope>
    <source>
        <strain evidence="3">28M1</strain>
    </source>
</reference>
<evidence type="ECO:0000256" key="1">
    <source>
        <dbReference type="SAM" id="MobiDB-lite"/>
    </source>
</evidence>
<sequence length="484" mass="53910">MKPAVLVSVLLASLGVASAAAVPLVDHAADGHHLDARKPPTKRPGQQPAPAAPVPRPESPAKPAPGKPGKSLGKTCKQIVLLRQQEEEDDSEGSAVARSLHSKLSKRAFKGSKGPQGPCKVSNFISGTYESSGKEAKENPNAPMYGWKNLDVCTDQSWYKGDTSPALKANVKFMQTEHVLEWQTIEEFFGPYLEKHFAKTQFTSPDPNDMQGSARAKTNWCGAWSTSWVFPGQNRFALKAGGPEKTPFQWIADAYPSKEKYRNEFTLLQRGSNSVKGRLFNDDSIFAEADKKEKKGVKKGMTSLVKDEPRLAIARLRDVVGARRYLGDAKVRKFMGDVKIRLQTRFDEIETALGKPENVREIAAPRGSTKGPRKVDVWVKRDLGKLWDVFMNNKWVDAKNKQQKFMEKWILQIKNKHCTAAMIKALPKDKSKDTPQQSEKREVCEDYTAMVKGWKDAQKSPFTAPWTALKDPAGDRHTPPTKVV</sequence>
<keyword evidence="2" id="KW-0732">Signal</keyword>
<protein>
    <submittedName>
        <fullName evidence="3">Uncharacterized protein</fullName>
    </submittedName>
</protein>
<dbReference type="AlphaFoldDB" id="A0A9P4WTM4"/>